<evidence type="ECO:0000256" key="1">
    <source>
        <dbReference type="SAM" id="Phobius"/>
    </source>
</evidence>
<evidence type="ECO:0000313" key="2">
    <source>
        <dbReference type="EMBL" id="MBE4909391.1"/>
    </source>
</evidence>
<keyword evidence="3" id="KW-1185">Reference proteome</keyword>
<dbReference type="Proteomes" id="UP001516662">
    <property type="component" value="Unassembled WGS sequence"/>
</dbReference>
<feature type="transmembrane region" description="Helical" evidence="1">
    <location>
        <begin position="7"/>
        <end position="24"/>
    </location>
</feature>
<keyword evidence="1" id="KW-0812">Transmembrane</keyword>
<comment type="caution">
    <text evidence="2">The sequence shown here is derived from an EMBL/GenBank/DDBJ whole genome shotgun (WGS) entry which is preliminary data.</text>
</comment>
<keyword evidence="1" id="KW-1133">Transmembrane helix</keyword>
<dbReference type="EMBL" id="JADCLJ010000022">
    <property type="protein sequence ID" value="MBE4909391.1"/>
    <property type="molecule type" value="Genomic_DNA"/>
</dbReference>
<reference evidence="2 3" key="1">
    <citation type="submission" date="2020-10" db="EMBL/GenBank/DDBJ databases">
        <title>Bacillus sp. HD4P25, an endophyte from a halophyte.</title>
        <authorList>
            <person name="Sun J.-Q."/>
        </authorList>
    </citation>
    <scope>NUCLEOTIDE SEQUENCE [LARGE SCALE GENOMIC DNA]</scope>
    <source>
        <strain evidence="2 3">YIM 93174</strain>
    </source>
</reference>
<protein>
    <submittedName>
        <fullName evidence="2">Uncharacterized protein</fullName>
    </submittedName>
</protein>
<feature type="transmembrane region" description="Helical" evidence="1">
    <location>
        <begin position="30"/>
        <end position="50"/>
    </location>
</feature>
<dbReference type="RefSeq" id="WP_406565563.1">
    <property type="nucleotide sequence ID" value="NZ_JADCLJ010000022.1"/>
</dbReference>
<accession>A0ABR9QLW1</accession>
<evidence type="ECO:0000313" key="3">
    <source>
        <dbReference type="Proteomes" id="UP001516662"/>
    </source>
</evidence>
<gene>
    <name evidence="2" type="ORF">IMZ08_15170</name>
</gene>
<proteinExistence type="predicted"/>
<sequence length="60" mass="6808">MIFIKPSVIFGLVLVIATFAINILGLMGMFPLYITSPILFVAILIFLFNLNNRKRFNGFN</sequence>
<keyword evidence="1" id="KW-0472">Membrane</keyword>
<name>A0ABR9QLW1_9BACI</name>
<organism evidence="2 3">
    <name type="scientific">Litchfieldia luteola</name>
    <dbReference type="NCBI Taxonomy" id="682179"/>
    <lineage>
        <taxon>Bacteria</taxon>
        <taxon>Bacillati</taxon>
        <taxon>Bacillota</taxon>
        <taxon>Bacilli</taxon>
        <taxon>Bacillales</taxon>
        <taxon>Bacillaceae</taxon>
        <taxon>Litchfieldia</taxon>
    </lineage>
</organism>